<dbReference type="PANTHER" id="PTHR11803:SF58">
    <property type="entry name" value="PROTEIN HMF1-RELATED"/>
    <property type="match status" value="1"/>
</dbReference>
<keyword evidence="3" id="KW-1185">Reference proteome</keyword>
<dbReference type="InterPro" id="IPR006175">
    <property type="entry name" value="YjgF/YER057c/UK114"/>
</dbReference>
<dbReference type="PANTHER" id="PTHR11803">
    <property type="entry name" value="2-IMINOBUTANOATE/2-IMINOPROPANOATE DEAMINASE RIDA"/>
    <property type="match status" value="1"/>
</dbReference>
<comment type="caution">
    <text evidence="2">The sequence shown here is derived from an EMBL/GenBank/DDBJ whole genome shotgun (WGS) entry which is preliminary data.</text>
</comment>
<evidence type="ECO:0000313" key="3">
    <source>
        <dbReference type="Proteomes" id="UP000019140"/>
    </source>
</evidence>
<dbReference type="GO" id="GO:0019239">
    <property type="term" value="F:deaminase activity"/>
    <property type="evidence" value="ECO:0007669"/>
    <property type="project" value="TreeGrafter"/>
</dbReference>
<dbReference type="HOGENOM" id="CLU_585125_0_0_7"/>
<dbReference type="InterPro" id="IPR035959">
    <property type="entry name" value="RutC-like_sf"/>
</dbReference>
<proteinExistence type="inferred from homology"/>
<gene>
    <name evidence="2" type="ORF">ETSY2_02960</name>
</gene>
<dbReference type="SUPFAM" id="SSF55298">
    <property type="entry name" value="YjgF-like"/>
    <property type="match status" value="3"/>
</dbReference>
<dbReference type="CDD" id="cd00448">
    <property type="entry name" value="YjgF_YER057c_UK114_family"/>
    <property type="match status" value="2"/>
</dbReference>
<reference evidence="2 3" key="1">
    <citation type="journal article" date="2014" name="Nature">
        <title>An environmental bacterial taxon with a large and distinct metabolic repertoire.</title>
        <authorList>
            <person name="Wilson M.C."/>
            <person name="Mori T."/>
            <person name="Ruckert C."/>
            <person name="Uria A.R."/>
            <person name="Helf M.J."/>
            <person name="Takada K."/>
            <person name="Gernert C."/>
            <person name="Steffens U.A."/>
            <person name="Heycke N."/>
            <person name="Schmitt S."/>
            <person name="Rinke C."/>
            <person name="Helfrich E.J."/>
            <person name="Brachmann A.O."/>
            <person name="Gurgui C."/>
            <person name="Wakimoto T."/>
            <person name="Kracht M."/>
            <person name="Crusemann M."/>
            <person name="Hentschel U."/>
            <person name="Abe I."/>
            <person name="Matsunaga S."/>
            <person name="Kalinowski J."/>
            <person name="Takeyama H."/>
            <person name="Piel J."/>
        </authorList>
    </citation>
    <scope>NUCLEOTIDE SEQUENCE [LARGE SCALE GENOMIC DNA]</scope>
    <source>
        <strain evidence="3">TSY2</strain>
    </source>
</reference>
<dbReference type="Gene3D" id="3.30.1330.40">
    <property type="entry name" value="RutC-like"/>
    <property type="match status" value="3"/>
</dbReference>
<dbReference type="EMBL" id="AZHX01000122">
    <property type="protein sequence ID" value="ETX08854.1"/>
    <property type="molecule type" value="Genomic_DNA"/>
</dbReference>
<dbReference type="AlphaFoldDB" id="W4MEU8"/>
<protein>
    <submittedName>
        <fullName evidence="2">Uncharacterized protein</fullName>
    </submittedName>
</protein>
<organism evidence="2 3">
    <name type="scientific">Candidatus Entotheonella gemina</name>
    <dbReference type="NCBI Taxonomy" id="1429439"/>
    <lineage>
        <taxon>Bacteria</taxon>
        <taxon>Pseudomonadati</taxon>
        <taxon>Nitrospinota/Tectimicrobiota group</taxon>
        <taxon>Candidatus Tectimicrobiota</taxon>
        <taxon>Candidatus Entotheonellia</taxon>
        <taxon>Candidatus Entotheonellales</taxon>
        <taxon>Candidatus Entotheonellaceae</taxon>
        <taxon>Candidatus Entotheonella</taxon>
    </lineage>
</organism>
<sequence>MSHIRPLSPITIPGTDVCFAQGVQAGNWVFLTGHEATDFATGLAPEVLGKPRFPLHGAPKHRREGDFILRRLDALLKEAGTDHAHAVRLDQYYPTWKAVDPYHDARRAYFGDYIPPSTSVLMPELLHPGADINTSMIAVMPGEGRTVQRVSQSRLVAPMGSGFAPVVTVGDYVFVAGQMAHHGGDIGVDPSAHVPDGGVRWSGTEIKLQAEFILSELIHPALAAAESSLAHVVKAQAYLAHVEDIPLFMEVWQAHFANHPCALSVVPTEGFGLAQGILEINIMALKRHGATQKEIIACDVPSTMTYGAPAVRAGDLLLLSGLMATDEAGAIASVETAAGMPYHAVGARSQMGYLLETAQRICEAAGTSLDKLLRVHQFHTDLREFYPMHKVWHDVLPGQPIPFAAIRVPGPMPAPGCTVMLDLWVYAPIG</sequence>
<evidence type="ECO:0000313" key="2">
    <source>
        <dbReference type="EMBL" id="ETX08854.1"/>
    </source>
</evidence>
<dbReference type="Proteomes" id="UP000019140">
    <property type="component" value="Unassembled WGS sequence"/>
</dbReference>
<evidence type="ECO:0000256" key="1">
    <source>
        <dbReference type="ARBA" id="ARBA00010552"/>
    </source>
</evidence>
<dbReference type="Pfam" id="PF01042">
    <property type="entry name" value="Ribonuc_L-PSP"/>
    <property type="match status" value="1"/>
</dbReference>
<comment type="similarity">
    <text evidence="1">Belongs to the RutC family.</text>
</comment>
<accession>W4MEU8</accession>
<name>W4MEU8_9BACT</name>
<dbReference type="GO" id="GO:0005829">
    <property type="term" value="C:cytosol"/>
    <property type="evidence" value="ECO:0007669"/>
    <property type="project" value="TreeGrafter"/>
</dbReference>